<dbReference type="EMBL" id="DS026990">
    <property type="protein sequence ID" value="EAW15198.1"/>
    <property type="molecule type" value="Genomic_DNA"/>
</dbReference>
<dbReference type="Proteomes" id="UP000006701">
    <property type="component" value="Unassembled WGS sequence"/>
</dbReference>
<dbReference type="KEGG" id="act:ACLA_058600"/>
<dbReference type="AlphaFoldDB" id="A1C458"/>
<name>A1C458_ASPCL</name>
<keyword evidence="2" id="KW-1185">Reference proteome</keyword>
<dbReference type="HOGENOM" id="CLU_2775482_0_0_1"/>
<dbReference type="GeneID" id="4708763"/>
<sequence length="69" mass="7769">MIQERMISFACQQGMLRAAPGQGHGHGHGWFCSLTVAPAVTQSREDMRLTWVNGEERRFGESIPMLPIR</sequence>
<evidence type="ECO:0000313" key="1">
    <source>
        <dbReference type="EMBL" id="EAW15198.1"/>
    </source>
</evidence>
<reference evidence="1 2" key="1">
    <citation type="journal article" date="2008" name="PLoS Genet.">
        <title>Genomic islands in the pathogenic filamentous fungus Aspergillus fumigatus.</title>
        <authorList>
            <person name="Fedorova N.D."/>
            <person name="Khaldi N."/>
            <person name="Joardar V.S."/>
            <person name="Maiti R."/>
            <person name="Amedeo P."/>
            <person name="Anderson M.J."/>
            <person name="Crabtree J."/>
            <person name="Silva J.C."/>
            <person name="Badger J.H."/>
            <person name="Albarraq A."/>
            <person name="Angiuoli S."/>
            <person name="Bussey H."/>
            <person name="Bowyer P."/>
            <person name="Cotty P.J."/>
            <person name="Dyer P.S."/>
            <person name="Egan A."/>
            <person name="Galens K."/>
            <person name="Fraser-Liggett C.M."/>
            <person name="Haas B.J."/>
            <person name="Inman J.M."/>
            <person name="Kent R."/>
            <person name="Lemieux S."/>
            <person name="Malavazi I."/>
            <person name="Orvis J."/>
            <person name="Roemer T."/>
            <person name="Ronning C.M."/>
            <person name="Sundaram J.P."/>
            <person name="Sutton G."/>
            <person name="Turner G."/>
            <person name="Venter J.C."/>
            <person name="White O.R."/>
            <person name="Whitty B.R."/>
            <person name="Youngman P."/>
            <person name="Wolfe K.H."/>
            <person name="Goldman G.H."/>
            <person name="Wortman J.R."/>
            <person name="Jiang B."/>
            <person name="Denning D.W."/>
            <person name="Nierman W.C."/>
        </authorList>
    </citation>
    <scope>NUCLEOTIDE SEQUENCE [LARGE SCALE GENOMIC DNA]</scope>
    <source>
        <strain evidence="2">ATCC 1007 / CBS 513.65 / DSM 816 / NCTC 3887 / NRRL 1</strain>
    </source>
</reference>
<proteinExistence type="predicted"/>
<dbReference type="VEuPathDB" id="FungiDB:ACLA_058600"/>
<evidence type="ECO:0000313" key="2">
    <source>
        <dbReference type="Proteomes" id="UP000006701"/>
    </source>
</evidence>
<accession>A1C458</accession>
<protein>
    <submittedName>
        <fullName evidence="1">Uncharacterized protein</fullName>
    </submittedName>
</protein>
<gene>
    <name evidence="1" type="ORF">ACLA_058600</name>
</gene>
<organism evidence="1 2">
    <name type="scientific">Aspergillus clavatus (strain ATCC 1007 / CBS 513.65 / DSM 816 / NCTC 3887 / NRRL 1 / QM 1276 / 107)</name>
    <dbReference type="NCBI Taxonomy" id="344612"/>
    <lineage>
        <taxon>Eukaryota</taxon>
        <taxon>Fungi</taxon>
        <taxon>Dikarya</taxon>
        <taxon>Ascomycota</taxon>
        <taxon>Pezizomycotina</taxon>
        <taxon>Eurotiomycetes</taxon>
        <taxon>Eurotiomycetidae</taxon>
        <taxon>Eurotiales</taxon>
        <taxon>Aspergillaceae</taxon>
        <taxon>Aspergillus</taxon>
        <taxon>Aspergillus subgen. Fumigati</taxon>
    </lineage>
</organism>
<dbReference type="RefSeq" id="XP_001276624.1">
    <property type="nucleotide sequence ID" value="XM_001276623.1"/>
</dbReference>